<keyword evidence="6" id="KW-0238">DNA-binding</keyword>
<dbReference type="InterPro" id="IPR019787">
    <property type="entry name" value="Znf_PHD-finger"/>
</dbReference>
<accession>A0A177B9H1</accession>
<dbReference type="GO" id="GO:0008270">
    <property type="term" value="F:zinc ion binding"/>
    <property type="evidence" value="ECO:0007669"/>
    <property type="project" value="UniProtKB-KW"/>
</dbReference>
<keyword evidence="2" id="KW-0479">Metal-binding</keyword>
<evidence type="ECO:0000256" key="9">
    <source>
        <dbReference type="ARBA" id="ARBA00023828"/>
    </source>
</evidence>
<dbReference type="PROSITE" id="PS01359">
    <property type="entry name" value="ZF_PHD_1"/>
    <property type="match status" value="1"/>
</dbReference>
<dbReference type="Pfam" id="PF12269">
    <property type="entry name" value="CpG_bind_C"/>
    <property type="match status" value="1"/>
</dbReference>
<evidence type="ECO:0000256" key="5">
    <source>
        <dbReference type="ARBA" id="ARBA00023015"/>
    </source>
</evidence>
<evidence type="ECO:0000256" key="3">
    <source>
        <dbReference type="ARBA" id="ARBA00022771"/>
    </source>
</evidence>
<comment type="caution">
    <text evidence="11">The sequence shown here is derived from an EMBL/GenBank/DDBJ whole genome shotgun (WGS) entry which is preliminary data.</text>
</comment>
<dbReference type="OrthoDB" id="419183at2759"/>
<evidence type="ECO:0000313" key="11">
    <source>
        <dbReference type="EMBL" id="OAF70947.1"/>
    </source>
</evidence>
<name>A0A177B9H1_9BILA</name>
<dbReference type="InterPro" id="IPR022056">
    <property type="entry name" value="CpG-bd_C"/>
</dbReference>
<dbReference type="GO" id="GO:0048188">
    <property type="term" value="C:Set1C/COMPASS complex"/>
    <property type="evidence" value="ECO:0007669"/>
    <property type="project" value="InterPro"/>
</dbReference>
<comment type="subcellular location">
    <subcellularLocation>
        <location evidence="1">Nucleus</location>
    </subcellularLocation>
</comment>
<sequence length="365" mass="43374">MNKQKKHYKTKKKESKLYCICKSTECKTFMIQCDICNEWYHGKCMGIEEIYADCINSFECSNCSASNKPDYSLDQEFQNKKNIKPRKRSNYDQTNQSYDIQCTGFQCLNNSRINSKYCCDECGIKVALKRIECILPERLQNWKDLPSDNDKFNKKISNLLRKRETCQQKLDHIDKMCQQKLDQIDKFKKLKYEEPSCTEEDNQEIICFICGHDLQISQSQKHFQKCYAKAESGYRFGTFCKCEKIISDVICNHYMESSQLYCKRLKLMCPEHYKEQVVPYEICGYPLSDNNLKFNLRNCRNYKSDCTIHYNWDRLLHANFHLQKFSLLCKLDTLNTEIMYLEKNFKNRGNFLGILLHNTKIENCT</sequence>
<evidence type="ECO:0000256" key="2">
    <source>
        <dbReference type="ARBA" id="ARBA00022723"/>
    </source>
</evidence>
<dbReference type="InterPro" id="IPR001965">
    <property type="entry name" value="Znf_PHD"/>
</dbReference>
<dbReference type="Pfam" id="PF00628">
    <property type="entry name" value="PHD"/>
    <property type="match status" value="1"/>
</dbReference>
<keyword evidence="3" id="KW-0863">Zinc-finger</keyword>
<keyword evidence="12" id="KW-1185">Reference proteome</keyword>
<evidence type="ECO:0000256" key="6">
    <source>
        <dbReference type="ARBA" id="ARBA00023125"/>
    </source>
</evidence>
<dbReference type="AlphaFoldDB" id="A0A177B9H1"/>
<gene>
    <name evidence="11" type="ORF">A3Q56_01314</name>
</gene>
<organism evidence="11 12">
    <name type="scientific">Intoshia linei</name>
    <dbReference type="NCBI Taxonomy" id="1819745"/>
    <lineage>
        <taxon>Eukaryota</taxon>
        <taxon>Metazoa</taxon>
        <taxon>Spiralia</taxon>
        <taxon>Lophotrochozoa</taxon>
        <taxon>Mesozoa</taxon>
        <taxon>Orthonectida</taxon>
        <taxon>Rhopaluridae</taxon>
        <taxon>Intoshia</taxon>
    </lineage>
</organism>
<keyword evidence="7" id="KW-0804">Transcription</keyword>
<protein>
    <recommendedName>
        <fullName evidence="9">CXXC-type zinc finger protein 1</fullName>
    </recommendedName>
</protein>
<dbReference type="InterPro" id="IPR037869">
    <property type="entry name" value="Spp1/CFP1"/>
</dbReference>
<dbReference type="InterPro" id="IPR011011">
    <property type="entry name" value="Znf_FYVE_PHD"/>
</dbReference>
<dbReference type="SMART" id="SM00249">
    <property type="entry name" value="PHD"/>
    <property type="match status" value="1"/>
</dbReference>
<dbReference type="PANTHER" id="PTHR46174">
    <property type="entry name" value="CXXC-TYPE ZINC FINGER PROTEIN 1"/>
    <property type="match status" value="1"/>
</dbReference>
<dbReference type="GO" id="GO:0003677">
    <property type="term" value="F:DNA binding"/>
    <property type="evidence" value="ECO:0007669"/>
    <property type="project" value="UniProtKB-KW"/>
</dbReference>
<dbReference type="Proteomes" id="UP000078046">
    <property type="component" value="Unassembled WGS sequence"/>
</dbReference>
<dbReference type="InterPro" id="IPR013083">
    <property type="entry name" value="Znf_RING/FYVE/PHD"/>
</dbReference>
<proteinExistence type="predicted"/>
<dbReference type="InterPro" id="IPR019786">
    <property type="entry name" value="Zinc_finger_PHD-type_CS"/>
</dbReference>
<dbReference type="EMBL" id="LWCA01000096">
    <property type="protein sequence ID" value="OAF70947.1"/>
    <property type="molecule type" value="Genomic_DNA"/>
</dbReference>
<evidence type="ECO:0000259" key="10">
    <source>
        <dbReference type="SMART" id="SM00249"/>
    </source>
</evidence>
<dbReference type="GO" id="GO:0045893">
    <property type="term" value="P:positive regulation of DNA-templated transcription"/>
    <property type="evidence" value="ECO:0007669"/>
    <property type="project" value="TreeGrafter"/>
</dbReference>
<keyword evidence="4" id="KW-0862">Zinc</keyword>
<keyword evidence="5" id="KW-0805">Transcription regulation</keyword>
<dbReference type="Gene3D" id="3.30.40.10">
    <property type="entry name" value="Zinc/RING finger domain, C3HC4 (zinc finger)"/>
    <property type="match status" value="1"/>
</dbReference>
<evidence type="ECO:0000256" key="7">
    <source>
        <dbReference type="ARBA" id="ARBA00023163"/>
    </source>
</evidence>
<evidence type="ECO:0000256" key="8">
    <source>
        <dbReference type="ARBA" id="ARBA00023242"/>
    </source>
</evidence>
<evidence type="ECO:0000313" key="12">
    <source>
        <dbReference type="Proteomes" id="UP000078046"/>
    </source>
</evidence>
<reference evidence="11 12" key="1">
    <citation type="submission" date="2016-04" db="EMBL/GenBank/DDBJ databases">
        <title>The genome of Intoshia linei affirms orthonectids as highly simplified spiralians.</title>
        <authorList>
            <person name="Mikhailov K.V."/>
            <person name="Slusarev G.S."/>
            <person name="Nikitin M.A."/>
            <person name="Logacheva M.D."/>
            <person name="Penin A."/>
            <person name="Aleoshin V."/>
            <person name="Panchin Y.V."/>
        </authorList>
    </citation>
    <scope>NUCLEOTIDE SEQUENCE [LARGE SCALE GENOMIC DNA]</scope>
    <source>
        <strain evidence="11">Intl2013</strain>
        <tissue evidence="11">Whole animal</tissue>
    </source>
</reference>
<evidence type="ECO:0000256" key="1">
    <source>
        <dbReference type="ARBA" id="ARBA00004123"/>
    </source>
</evidence>
<evidence type="ECO:0000256" key="4">
    <source>
        <dbReference type="ARBA" id="ARBA00022833"/>
    </source>
</evidence>
<dbReference type="PANTHER" id="PTHR46174:SF1">
    <property type="entry name" value="CXXC-TYPE ZINC FINGER PROTEIN 1"/>
    <property type="match status" value="1"/>
</dbReference>
<feature type="domain" description="Zinc finger PHD-type" evidence="10">
    <location>
        <begin position="18"/>
        <end position="64"/>
    </location>
</feature>
<dbReference type="SUPFAM" id="SSF57903">
    <property type="entry name" value="FYVE/PHD zinc finger"/>
    <property type="match status" value="1"/>
</dbReference>
<keyword evidence="8" id="KW-0539">Nucleus</keyword>